<dbReference type="InterPro" id="IPR029058">
    <property type="entry name" value="AB_hydrolase_fold"/>
</dbReference>
<proteinExistence type="inferred from homology"/>
<dbReference type="WBParaSite" id="ACRNAN_scaffold92.g24789.t1">
    <property type="protein sequence ID" value="ACRNAN_scaffold92.g24789.t1"/>
    <property type="gene ID" value="ACRNAN_scaffold92.g24789"/>
</dbReference>
<accession>A0A914EM43</accession>
<dbReference type="PROSITE" id="PS00941">
    <property type="entry name" value="CARBOXYLESTERASE_B_2"/>
    <property type="match status" value="1"/>
</dbReference>
<evidence type="ECO:0000313" key="8">
    <source>
        <dbReference type="WBParaSite" id="ACRNAN_scaffold92.g24789.t1"/>
    </source>
</evidence>
<evidence type="ECO:0000313" key="7">
    <source>
        <dbReference type="Proteomes" id="UP000887540"/>
    </source>
</evidence>
<sequence>MLEKLFTHHINVPKSEDCLYLNVFAPSWKPKEDQPNGFAVMFWIHGGGFAVHSAAHYGDYGICKALCTKDVIVVTINYRLGFFGFLATGDEHAPGNYGLWDQTLALKWVKENISAFGGDPNNITVFGQSAGGMSTDILALSPHSRDLFQKMIPMSGTACCSLISHTAEHVRNACLDFAIGYGFKCPVTDRKSEQNAALVEFFRKLSPSQLAITMLGKRGFKVNVNGIDLTPIVDGDFLPRPIDELRKEAPYKICMTGVTENEGVLFVTLKRPSKVMEEMNELITVELTKRKIKNIDETKKKLLHIYCKNINVNNKVELKRKNIDLVSDVFMNYGTWEYAHKMAKNGHIVYQYLFEYVNLKGFGILGYIAPMISATHSSDLPYLFLRGIISKFSPNETDLKMVEILTTYFTNFAKFGNPNGQPHDEQLWQPLSPNNTTRFFKINFPKSSMEDHIHNGRMEEWNKILSEESSN</sequence>
<comment type="similarity">
    <text evidence="2">Belongs to the 'GDXG' lipolytic enzyme family.</text>
</comment>
<dbReference type="InterPro" id="IPR002018">
    <property type="entry name" value="CarbesteraseB"/>
</dbReference>
<evidence type="ECO:0000256" key="1">
    <source>
        <dbReference type="ARBA" id="ARBA00005964"/>
    </source>
</evidence>
<dbReference type="SUPFAM" id="SSF53474">
    <property type="entry name" value="alpha/beta-Hydrolases"/>
    <property type="match status" value="1"/>
</dbReference>
<name>A0A914EM43_9BILA</name>
<dbReference type="Gene3D" id="3.40.50.1820">
    <property type="entry name" value="alpha/beta hydrolase"/>
    <property type="match status" value="1"/>
</dbReference>
<evidence type="ECO:0000256" key="4">
    <source>
        <dbReference type="ARBA" id="ARBA00022801"/>
    </source>
</evidence>
<keyword evidence="4 5" id="KW-0378">Hydrolase</keyword>
<reference evidence="8" key="1">
    <citation type="submission" date="2022-11" db="UniProtKB">
        <authorList>
            <consortium name="WormBaseParasite"/>
        </authorList>
    </citation>
    <scope>IDENTIFICATION</scope>
</reference>
<dbReference type="PANTHER" id="PTHR44590">
    <property type="entry name" value="CARBOXYLIC ESTER HYDROLASE-RELATED"/>
    <property type="match status" value="1"/>
</dbReference>
<keyword evidence="3" id="KW-0719">Serine esterase</keyword>
<dbReference type="AlphaFoldDB" id="A0A914EM43"/>
<organism evidence="7 8">
    <name type="scientific">Acrobeloides nanus</name>
    <dbReference type="NCBI Taxonomy" id="290746"/>
    <lineage>
        <taxon>Eukaryota</taxon>
        <taxon>Metazoa</taxon>
        <taxon>Ecdysozoa</taxon>
        <taxon>Nematoda</taxon>
        <taxon>Chromadorea</taxon>
        <taxon>Rhabditida</taxon>
        <taxon>Tylenchina</taxon>
        <taxon>Cephalobomorpha</taxon>
        <taxon>Cephaloboidea</taxon>
        <taxon>Cephalobidae</taxon>
        <taxon>Acrobeloides</taxon>
    </lineage>
</organism>
<dbReference type="InterPro" id="IPR002168">
    <property type="entry name" value="Lipase_GDXG_HIS_AS"/>
</dbReference>
<evidence type="ECO:0000256" key="2">
    <source>
        <dbReference type="ARBA" id="ARBA00010515"/>
    </source>
</evidence>
<dbReference type="Pfam" id="PF00135">
    <property type="entry name" value="COesterase"/>
    <property type="match status" value="1"/>
</dbReference>
<dbReference type="PANTHER" id="PTHR44590:SF3">
    <property type="entry name" value="CARBOXYLESTERASE TYPE B DOMAIN-CONTAINING PROTEIN"/>
    <property type="match status" value="1"/>
</dbReference>
<dbReference type="PROSITE" id="PS00122">
    <property type="entry name" value="CARBOXYLESTERASE_B_1"/>
    <property type="match status" value="1"/>
</dbReference>
<dbReference type="InterPro" id="IPR019826">
    <property type="entry name" value="Carboxylesterase_B_AS"/>
</dbReference>
<evidence type="ECO:0000259" key="6">
    <source>
        <dbReference type="Pfam" id="PF00135"/>
    </source>
</evidence>
<dbReference type="Proteomes" id="UP000887540">
    <property type="component" value="Unplaced"/>
</dbReference>
<evidence type="ECO:0000256" key="5">
    <source>
        <dbReference type="RuleBase" id="RU361235"/>
    </source>
</evidence>
<keyword evidence="7" id="KW-1185">Reference proteome</keyword>
<feature type="domain" description="Carboxylesterase type B" evidence="6">
    <location>
        <begin position="12"/>
        <end position="461"/>
    </location>
</feature>
<comment type="similarity">
    <text evidence="1 5">Belongs to the type-B carboxylesterase/lipase family.</text>
</comment>
<dbReference type="GO" id="GO:0052689">
    <property type="term" value="F:carboxylic ester hydrolase activity"/>
    <property type="evidence" value="ECO:0007669"/>
    <property type="project" value="UniProtKB-KW"/>
</dbReference>
<dbReference type="InterPro" id="IPR019819">
    <property type="entry name" value="Carboxylesterase_B_CS"/>
</dbReference>
<dbReference type="PROSITE" id="PS01173">
    <property type="entry name" value="LIPASE_GDXG_HIS"/>
    <property type="match status" value="1"/>
</dbReference>
<protein>
    <recommendedName>
        <fullName evidence="5">Carboxylic ester hydrolase</fullName>
        <ecNumber evidence="5">3.1.1.-</ecNumber>
    </recommendedName>
</protein>
<evidence type="ECO:0000256" key="3">
    <source>
        <dbReference type="ARBA" id="ARBA00022487"/>
    </source>
</evidence>
<dbReference type="EC" id="3.1.1.-" evidence="5"/>